<dbReference type="Proteomes" id="UP000887578">
    <property type="component" value="Unplaced"/>
</dbReference>
<dbReference type="WBParaSite" id="PDA_v2.g14080.t1">
    <property type="protein sequence ID" value="PDA_v2.g14080.t1"/>
    <property type="gene ID" value="PDA_v2.g14080"/>
</dbReference>
<sequence>MPIILREKYRKFSEYELEQQIPDNSSSSDRNYRYDQQHQPIPYYQQPTILPNNNISSDEDNNIITIEDNNTQDLTKPLSLQFSNHLDRIDRNWRNDPFWRDLYPRWAEPIFKEGIDIKANIVNDRQRK</sequence>
<proteinExistence type="predicted"/>
<protein>
    <submittedName>
        <fullName evidence="2">Uncharacterized protein</fullName>
    </submittedName>
</protein>
<evidence type="ECO:0000313" key="2">
    <source>
        <dbReference type="WBParaSite" id="PDA_v2.g14080.t1"/>
    </source>
</evidence>
<dbReference type="AlphaFoldDB" id="A0A914PEX8"/>
<name>A0A914PEX8_9BILA</name>
<evidence type="ECO:0000313" key="1">
    <source>
        <dbReference type="Proteomes" id="UP000887578"/>
    </source>
</evidence>
<organism evidence="1 2">
    <name type="scientific">Panagrolaimus davidi</name>
    <dbReference type="NCBI Taxonomy" id="227884"/>
    <lineage>
        <taxon>Eukaryota</taxon>
        <taxon>Metazoa</taxon>
        <taxon>Ecdysozoa</taxon>
        <taxon>Nematoda</taxon>
        <taxon>Chromadorea</taxon>
        <taxon>Rhabditida</taxon>
        <taxon>Tylenchina</taxon>
        <taxon>Panagrolaimomorpha</taxon>
        <taxon>Panagrolaimoidea</taxon>
        <taxon>Panagrolaimidae</taxon>
        <taxon>Panagrolaimus</taxon>
    </lineage>
</organism>
<keyword evidence="1" id="KW-1185">Reference proteome</keyword>
<accession>A0A914PEX8</accession>
<reference evidence="2" key="1">
    <citation type="submission" date="2022-11" db="UniProtKB">
        <authorList>
            <consortium name="WormBaseParasite"/>
        </authorList>
    </citation>
    <scope>IDENTIFICATION</scope>
</reference>